<dbReference type="RefSeq" id="WP_386256596.1">
    <property type="nucleotide sequence ID" value="NZ_JBHTRV010000043.1"/>
</dbReference>
<evidence type="ECO:0000313" key="12">
    <source>
        <dbReference type="EMBL" id="MFE5985107.1"/>
    </source>
</evidence>
<feature type="domain" description="Peptidase M4" evidence="9">
    <location>
        <begin position="224"/>
        <end position="382"/>
    </location>
</feature>
<dbReference type="InterPro" id="IPR001570">
    <property type="entry name" value="Peptidase_M4_C_domain"/>
</dbReference>
<keyword evidence="5" id="KW-0378">Hydrolase</keyword>
<evidence type="ECO:0000259" key="11">
    <source>
        <dbReference type="Pfam" id="PF07504"/>
    </source>
</evidence>
<feature type="domain" description="Peptidase M4 C-terminal" evidence="10">
    <location>
        <begin position="385"/>
        <end position="539"/>
    </location>
</feature>
<feature type="chain" id="PRO_5046126925" evidence="8">
    <location>
        <begin position="29"/>
        <end position="891"/>
    </location>
</feature>
<accession>A0ABW6J6Z0</accession>
<dbReference type="InterPro" id="IPR027268">
    <property type="entry name" value="Peptidase_M4/M1_CTD_sf"/>
</dbReference>
<sequence length="891" mass="94602">MRLRRLVGAGVAVVLATPLALGGSSAAAEEPLPDIVAGQLSRTPGHITGVKDEAAPASVSPQARARRHLADHDDVYHARGLDLVDAGTSVAGGTTSVRFDQRHRGVPVLGATYLVHTDATTVTSAAGSLFTELSVETEPAFTQQAAVDLLPFVDSTPYAEGTRQIEGHGLVVLPEGHGILAYHLTVTGTTPAGEPSRRQVYLDAHHGTVALDYDDLRHAGPTEGTGMDQRGVTRPLAVYETDSGFELRDRSKPMWVGQAGEVLTYDAAGASVTKFQGAMPSDAKLALSGSPRFDGRNTDSGAVDAHWGAGRVYDFYRSLGRDGIDGKGGSMRSVVDVTYGGRPYDNAFWDGTKMVYGRSSNGRSFAADLDVVGHEMTHGVTDHSAGLIYLQQSGAINEAVSDYLGNAIDVTESGTPMDDPTAGLLGEDLCPQTSPKDCALRDMNDGRSAARDYLSLPADVDNGGVHLNSTIFSGALWDIREKIEPRRADQIVYTALTQYFTPFTDFYAGRLAVLDAARALGVSQPELVLIAKAFDSHGITKSWQNGLPHDSRTLLSGIRPSGAPDVDGRRWVIGEVDPVTGAPQIRVGTAGGKETRIISEPVTGSQTENGVIGNTAPRISGDTVVWTRLTRISPYWVNADVVRGSFDGGPVADLHPGGGMQGNADVSGETVVWSGDEPLGGTGDHNDLFVKAGDAPVRNLTPELKTQGYFPRVSGDMIAYIHVAGGLNGRNAATYDMSSGTRTVLPAGKDLAGNTLKYAVQVDTNGSRVVWSETNFDEDLQLRSARTDGSDDHVLVPQGAPDTPFAPEITVNDKWLAYSDYRGYYAPESSTDDMLPNLWIMPVEGGTAEPVSCNPGAQESPVLGEGRRVLWLDSTFGDTSLVTREARGTRC</sequence>
<dbReference type="Pfam" id="PF02868">
    <property type="entry name" value="Peptidase_M4_C"/>
    <property type="match status" value="1"/>
</dbReference>
<dbReference type="PRINTS" id="PR00730">
    <property type="entry name" value="THERMOLYSIN"/>
</dbReference>
<evidence type="ECO:0000256" key="3">
    <source>
        <dbReference type="ARBA" id="ARBA00022723"/>
    </source>
</evidence>
<evidence type="ECO:0000259" key="10">
    <source>
        <dbReference type="Pfam" id="PF02868"/>
    </source>
</evidence>
<keyword evidence="13" id="KW-1185">Reference proteome</keyword>
<reference evidence="12 13" key="1">
    <citation type="submission" date="2024-09" db="EMBL/GenBank/DDBJ databases">
        <title>The Natural Products Discovery Center: Release of the First 8490 Sequenced Strains for Exploring Actinobacteria Biosynthetic Diversity.</title>
        <authorList>
            <person name="Kalkreuter E."/>
            <person name="Kautsar S.A."/>
            <person name="Yang D."/>
            <person name="Bader C.D."/>
            <person name="Teijaro C.N."/>
            <person name="Fluegel L."/>
            <person name="Davis C.M."/>
            <person name="Simpson J.R."/>
            <person name="Lauterbach L."/>
            <person name="Steele A.D."/>
            <person name="Gui C."/>
            <person name="Meng S."/>
            <person name="Li G."/>
            <person name="Viehrig K."/>
            <person name="Ye F."/>
            <person name="Su P."/>
            <person name="Kiefer A.F."/>
            <person name="Nichols A."/>
            <person name="Cepeda A.J."/>
            <person name="Yan W."/>
            <person name="Fan B."/>
            <person name="Jiang Y."/>
            <person name="Adhikari A."/>
            <person name="Zheng C.-J."/>
            <person name="Schuster L."/>
            <person name="Cowan T.M."/>
            <person name="Smanski M.J."/>
            <person name="Chevrette M.G."/>
            <person name="De Carvalho L.P.S."/>
            <person name="Shen B."/>
        </authorList>
    </citation>
    <scope>NUCLEOTIDE SEQUENCE [LARGE SCALE GENOMIC DNA]</scope>
    <source>
        <strain evidence="12 13">NPDC056472</strain>
    </source>
</reference>
<dbReference type="InterPro" id="IPR050728">
    <property type="entry name" value="Zinc_Metalloprotease_M4"/>
</dbReference>
<dbReference type="Gene3D" id="3.10.450.490">
    <property type="match status" value="1"/>
</dbReference>
<keyword evidence="2" id="KW-0645">Protease</keyword>
<dbReference type="SUPFAM" id="SSF69304">
    <property type="entry name" value="Tricorn protease N-terminal domain"/>
    <property type="match status" value="1"/>
</dbReference>
<feature type="domain" description="FTP" evidence="11">
    <location>
        <begin position="92"/>
        <end position="128"/>
    </location>
</feature>
<evidence type="ECO:0000256" key="5">
    <source>
        <dbReference type="ARBA" id="ARBA00022801"/>
    </source>
</evidence>
<evidence type="ECO:0000313" key="13">
    <source>
        <dbReference type="Proteomes" id="UP001600424"/>
    </source>
</evidence>
<keyword evidence="7" id="KW-0482">Metalloprotease</keyword>
<dbReference type="Gene3D" id="1.10.390.10">
    <property type="entry name" value="Neutral Protease Domain 2"/>
    <property type="match status" value="1"/>
</dbReference>
<dbReference type="Pfam" id="PF01447">
    <property type="entry name" value="Peptidase_M4"/>
    <property type="match status" value="1"/>
</dbReference>
<name>A0ABW6J6Z0_STRWE</name>
<gene>
    <name evidence="12" type="ORF">ACFQ63_36095</name>
</gene>
<evidence type="ECO:0000256" key="2">
    <source>
        <dbReference type="ARBA" id="ARBA00022670"/>
    </source>
</evidence>
<evidence type="ECO:0000256" key="8">
    <source>
        <dbReference type="SAM" id="SignalP"/>
    </source>
</evidence>
<dbReference type="CDD" id="cd09597">
    <property type="entry name" value="M4_TLP"/>
    <property type="match status" value="1"/>
</dbReference>
<comment type="similarity">
    <text evidence="1">Belongs to the peptidase M4 family.</text>
</comment>
<dbReference type="InterPro" id="IPR013856">
    <property type="entry name" value="Peptidase_M4_domain"/>
</dbReference>
<dbReference type="Pfam" id="PF07504">
    <property type="entry name" value="FTP"/>
    <property type="match status" value="1"/>
</dbReference>
<comment type="caution">
    <text evidence="12">The sequence shown here is derived from an EMBL/GenBank/DDBJ whole genome shotgun (WGS) entry which is preliminary data.</text>
</comment>
<dbReference type="SUPFAM" id="SSF55486">
    <property type="entry name" value="Metalloproteases ('zincins'), catalytic domain"/>
    <property type="match status" value="1"/>
</dbReference>
<dbReference type="PANTHER" id="PTHR33794:SF1">
    <property type="entry name" value="BACILLOLYSIN"/>
    <property type="match status" value="1"/>
</dbReference>
<evidence type="ECO:0000256" key="6">
    <source>
        <dbReference type="ARBA" id="ARBA00022833"/>
    </source>
</evidence>
<dbReference type="Gene3D" id="3.10.170.10">
    <property type="match status" value="1"/>
</dbReference>
<evidence type="ECO:0000256" key="4">
    <source>
        <dbReference type="ARBA" id="ARBA00022729"/>
    </source>
</evidence>
<dbReference type="Proteomes" id="UP001600424">
    <property type="component" value="Unassembled WGS sequence"/>
</dbReference>
<dbReference type="InterPro" id="IPR011096">
    <property type="entry name" value="FTP_domain"/>
</dbReference>
<evidence type="ECO:0000256" key="1">
    <source>
        <dbReference type="ARBA" id="ARBA00009388"/>
    </source>
</evidence>
<dbReference type="EMBL" id="JBHTRV010000043">
    <property type="protein sequence ID" value="MFE5985107.1"/>
    <property type="molecule type" value="Genomic_DNA"/>
</dbReference>
<organism evidence="12 13">
    <name type="scientific">Streptomyces wedmorensis</name>
    <dbReference type="NCBI Taxonomy" id="43759"/>
    <lineage>
        <taxon>Bacteria</taxon>
        <taxon>Bacillati</taxon>
        <taxon>Actinomycetota</taxon>
        <taxon>Actinomycetes</taxon>
        <taxon>Kitasatosporales</taxon>
        <taxon>Streptomycetaceae</taxon>
        <taxon>Streptomyces</taxon>
    </lineage>
</organism>
<evidence type="ECO:0000259" key="9">
    <source>
        <dbReference type="Pfam" id="PF01447"/>
    </source>
</evidence>
<keyword evidence="3" id="KW-0479">Metal-binding</keyword>
<dbReference type="PANTHER" id="PTHR33794">
    <property type="entry name" value="BACILLOLYSIN"/>
    <property type="match status" value="1"/>
</dbReference>
<evidence type="ECO:0000256" key="7">
    <source>
        <dbReference type="ARBA" id="ARBA00023049"/>
    </source>
</evidence>
<proteinExistence type="inferred from homology"/>
<protein>
    <submittedName>
        <fullName evidence="12">M4 family metallopeptidase</fullName>
    </submittedName>
</protein>
<dbReference type="InterPro" id="IPR023612">
    <property type="entry name" value="Peptidase_M4"/>
</dbReference>
<feature type="signal peptide" evidence="8">
    <location>
        <begin position="1"/>
        <end position="28"/>
    </location>
</feature>
<keyword evidence="6" id="KW-0862">Zinc</keyword>
<keyword evidence="4 8" id="KW-0732">Signal</keyword>